<gene>
    <name evidence="3" type="ORF">EJA03_20140</name>
</gene>
<sequence length="75" mass="7847">LDSVGEGFDSLVKTATTSEQQTVNSGTTAQTVKQADNHGNKVTPTAQTKDNTLLYASIGLGTLFGFGLLFVLAKK</sequence>
<dbReference type="Proteomes" id="UP000269041">
    <property type="component" value="Unassembled WGS sequence"/>
</dbReference>
<keyword evidence="4" id="KW-1185">Reference proteome</keyword>
<name>A0A3R9DSU5_9VIBR</name>
<keyword evidence="2" id="KW-0472">Membrane</keyword>
<evidence type="ECO:0000313" key="3">
    <source>
        <dbReference type="EMBL" id="RSD26596.1"/>
    </source>
</evidence>
<feature type="compositionally biased region" description="Polar residues" evidence="1">
    <location>
        <begin position="15"/>
        <end position="34"/>
    </location>
</feature>
<dbReference type="OrthoDB" id="5879439at2"/>
<dbReference type="EMBL" id="RSFA01000244">
    <property type="protein sequence ID" value="RSD26596.1"/>
    <property type="molecule type" value="Genomic_DNA"/>
</dbReference>
<accession>A0A3R9DSU5</accession>
<dbReference type="RefSeq" id="WP_125323502.1">
    <property type="nucleotide sequence ID" value="NZ_RSFA01000244.1"/>
</dbReference>
<keyword evidence="2" id="KW-0812">Transmembrane</keyword>
<feature type="non-terminal residue" evidence="3">
    <location>
        <position position="1"/>
    </location>
</feature>
<dbReference type="AlphaFoldDB" id="A0A3R9DSU5"/>
<feature type="region of interest" description="Disordered" evidence="1">
    <location>
        <begin position="15"/>
        <end position="46"/>
    </location>
</feature>
<reference evidence="3 4" key="1">
    <citation type="submission" date="2018-12" db="EMBL/GenBank/DDBJ databases">
        <title>Genomic taxonomy of the Vibrionaceae family.</title>
        <authorList>
            <person name="Gomez-Gil B."/>
            <person name="Enciso-Ibarra K."/>
        </authorList>
    </citation>
    <scope>NUCLEOTIDE SEQUENCE [LARGE SCALE GENOMIC DNA]</scope>
    <source>
        <strain evidence="3 4">CAIM 594</strain>
    </source>
</reference>
<keyword evidence="2" id="KW-1133">Transmembrane helix</keyword>
<evidence type="ECO:0000256" key="2">
    <source>
        <dbReference type="SAM" id="Phobius"/>
    </source>
</evidence>
<feature type="transmembrane region" description="Helical" evidence="2">
    <location>
        <begin position="53"/>
        <end position="73"/>
    </location>
</feature>
<protein>
    <submittedName>
        <fullName evidence="3">Uncharacterized protein</fullName>
    </submittedName>
</protein>
<evidence type="ECO:0000256" key="1">
    <source>
        <dbReference type="SAM" id="MobiDB-lite"/>
    </source>
</evidence>
<evidence type="ECO:0000313" key="4">
    <source>
        <dbReference type="Proteomes" id="UP000269041"/>
    </source>
</evidence>
<organism evidence="3 4">
    <name type="scientific">Vibrio pectenicida</name>
    <dbReference type="NCBI Taxonomy" id="62763"/>
    <lineage>
        <taxon>Bacteria</taxon>
        <taxon>Pseudomonadati</taxon>
        <taxon>Pseudomonadota</taxon>
        <taxon>Gammaproteobacteria</taxon>
        <taxon>Vibrionales</taxon>
        <taxon>Vibrionaceae</taxon>
        <taxon>Vibrio</taxon>
    </lineage>
</organism>
<proteinExistence type="predicted"/>
<comment type="caution">
    <text evidence="3">The sequence shown here is derived from an EMBL/GenBank/DDBJ whole genome shotgun (WGS) entry which is preliminary data.</text>
</comment>